<sequence length="96" mass="11201">MDDNKKIVKMLKAIADKNRLQMINLLSSKSLCSCHFVNLLEISQPNVSHHLKILKEADLVKTSKRGRWIDYSLNEDNFDLVKNKLNNILNRCDKNY</sequence>
<dbReference type="PANTHER" id="PTHR33154">
    <property type="entry name" value="TRANSCRIPTIONAL REGULATOR, ARSR FAMILY"/>
    <property type="match status" value="1"/>
</dbReference>
<reference evidence="6" key="1">
    <citation type="journal article" date="2013" name="Genome Announc.">
        <title>Genome Sequence of Halanaerobium saccharolyticum subsp. saccharolyticum Strain DSM 6643T, a Halophilic Hydrogen-Producing Bacterium.</title>
        <authorList>
            <person name="Kivisto A."/>
            <person name="Larjo A."/>
            <person name="Ciranna A."/>
            <person name="Santala V."/>
            <person name="Roos C."/>
            <person name="Karp M."/>
        </authorList>
    </citation>
    <scope>NUCLEOTIDE SEQUENCE [LARGE SCALE GENOMIC DNA]</scope>
    <source>
        <strain evidence="6">DSM 6643</strain>
    </source>
</reference>
<dbReference type="InterPro" id="IPR036390">
    <property type="entry name" value="WH_DNA-bd_sf"/>
</dbReference>
<gene>
    <name evidence="5" type="ORF">HSACCH_01973</name>
</gene>
<keyword evidence="6" id="KW-1185">Reference proteome</keyword>
<dbReference type="InterPro" id="IPR011991">
    <property type="entry name" value="ArsR-like_HTH"/>
</dbReference>
<keyword evidence="1" id="KW-0805">Transcription regulation</keyword>
<name>M5E2M9_9FIRM</name>
<dbReference type="PROSITE" id="PS50987">
    <property type="entry name" value="HTH_ARSR_2"/>
    <property type="match status" value="1"/>
</dbReference>
<accession>M5E2M9</accession>
<dbReference type="RefSeq" id="WP_005489598.1">
    <property type="nucleotide sequence ID" value="NZ_CAUI01000021.1"/>
</dbReference>
<dbReference type="InterPro" id="IPR036388">
    <property type="entry name" value="WH-like_DNA-bd_sf"/>
</dbReference>
<dbReference type="InterPro" id="IPR001845">
    <property type="entry name" value="HTH_ArsR_DNA-bd_dom"/>
</dbReference>
<dbReference type="STRING" id="1293054.HSACCH_01973"/>
<dbReference type="InterPro" id="IPR051081">
    <property type="entry name" value="HTH_MetalResp_TranReg"/>
</dbReference>
<dbReference type="SUPFAM" id="SSF46785">
    <property type="entry name" value="Winged helix' DNA-binding domain"/>
    <property type="match status" value="1"/>
</dbReference>
<comment type="caution">
    <text evidence="5">The sequence shown here is derived from an EMBL/GenBank/DDBJ whole genome shotgun (WGS) entry which is preliminary data.</text>
</comment>
<dbReference type="PRINTS" id="PR00778">
    <property type="entry name" value="HTHARSR"/>
</dbReference>
<keyword evidence="3" id="KW-0804">Transcription</keyword>
<dbReference type="NCBIfam" id="NF033788">
    <property type="entry name" value="HTH_metalloreg"/>
    <property type="match status" value="1"/>
</dbReference>
<evidence type="ECO:0000313" key="5">
    <source>
        <dbReference type="EMBL" id="CCU80258.1"/>
    </source>
</evidence>
<dbReference type="Pfam" id="PF01022">
    <property type="entry name" value="HTH_5"/>
    <property type="match status" value="1"/>
</dbReference>
<dbReference type="EMBL" id="CAUI01000021">
    <property type="protein sequence ID" value="CCU80258.1"/>
    <property type="molecule type" value="Genomic_DNA"/>
</dbReference>
<protein>
    <submittedName>
        <fullName evidence="5">Transcriptional regulator</fullName>
    </submittedName>
</protein>
<evidence type="ECO:0000256" key="3">
    <source>
        <dbReference type="ARBA" id="ARBA00023163"/>
    </source>
</evidence>
<dbReference type="PANTHER" id="PTHR33154:SF18">
    <property type="entry name" value="ARSENICAL RESISTANCE OPERON REPRESSOR"/>
    <property type="match status" value="1"/>
</dbReference>
<dbReference type="GO" id="GO:0003677">
    <property type="term" value="F:DNA binding"/>
    <property type="evidence" value="ECO:0007669"/>
    <property type="project" value="UniProtKB-KW"/>
</dbReference>
<evidence type="ECO:0000313" key="6">
    <source>
        <dbReference type="Proteomes" id="UP000012063"/>
    </source>
</evidence>
<dbReference type="CDD" id="cd00090">
    <property type="entry name" value="HTH_ARSR"/>
    <property type="match status" value="1"/>
</dbReference>
<dbReference type="SMART" id="SM00418">
    <property type="entry name" value="HTH_ARSR"/>
    <property type="match status" value="1"/>
</dbReference>
<proteinExistence type="predicted"/>
<dbReference type="Proteomes" id="UP000012063">
    <property type="component" value="Unassembled WGS sequence"/>
</dbReference>
<dbReference type="eggNOG" id="COG0640">
    <property type="taxonomic scope" value="Bacteria"/>
</dbReference>
<dbReference type="OrthoDB" id="9798835at2"/>
<dbReference type="GO" id="GO:0003700">
    <property type="term" value="F:DNA-binding transcription factor activity"/>
    <property type="evidence" value="ECO:0007669"/>
    <property type="project" value="InterPro"/>
</dbReference>
<evidence type="ECO:0000256" key="1">
    <source>
        <dbReference type="ARBA" id="ARBA00023015"/>
    </source>
</evidence>
<keyword evidence="2" id="KW-0238">DNA-binding</keyword>
<dbReference type="InParanoid" id="M5E2M9"/>
<evidence type="ECO:0000259" key="4">
    <source>
        <dbReference type="PROSITE" id="PS50987"/>
    </source>
</evidence>
<dbReference type="Gene3D" id="1.10.10.10">
    <property type="entry name" value="Winged helix-like DNA-binding domain superfamily/Winged helix DNA-binding domain"/>
    <property type="match status" value="1"/>
</dbReference>
<feature type="domain" description="HTH arsR-type" evidence="4">
    <location>
        <begin position="1"/>
        <end position="93"/>
    </location>
</feature>
<dbReference type="AlphaFoldDB" id="M5E2M9"/>
<evidence type="ECO:0000256" key="2">
    <source>
        <dbReference type="ARBA" id="ARBA00023125"/>
    </source>
</evidence>
<organism evidence="5 6">
    <name type="scientific">Halanaerobium saccharolyticum subsp. saccharolyticum DSM 6643</name>
    <dbReference type="NCBI Taxonomy" id="1293054"/>
    <lineage>
        <taxon>Bacteria</taxon>
        <taxon>Bacillati</taxon>
        <taxon>Bacillota</taxon>
        <taxon>Clostridia</taxon>
        <taxon>Halanaerobiales</taxon>
        <taxon>Halanaerobiaceae</taxon>
        <taxon>Halanaerobium</taxon>
    </lineage>
</organism>